<evidence type="ECO:0000313" key="3">
    <source>
        <dbReference type="WBParaSite" id="ASIM_0000936801-mRNA-1"/>
    </source>
</evidence>
<proteinExistence type="predicted"/>
<accession>A0A0M3JNX6</accession>
<dbReference type="AlphaFoldDB" id="A0A0M3JNX6"/>
<protein>
    <submittedName>
        <fullName evidence="3">Cell filamentation protein Fic</fullName>
    </submittedName>
</protein>
<sequence length="45" mass="5103">MVAFARTQYDDIGYSRLVEDLRKGSTDYYSMADRVAILGDEIALL</sequence>
<evidence type="ECO:0000313" key="2">
    <source>
        <dbReference type="Proteomes" id="UP000267096"/>
    </source>
</evidence>
<dbReference type="OrthoDB" id="5811161at2759"/>
<reference evidence="1 2" key="2">
    <citation type="submission" date="2018-11" db="EMBL/GenBank/DDBJ databases">
        <authorList>
            <consortium name="Pathogen Informatics"/>
        </authorList>
    </citation>
    <scope>NUCLEOTIDE SEQUENCE [LARGE SCALE GENOMIC DNA]</scope>
</reference>
<evidence type="ECO:0000313" key="1">
    <source>
        <dbReference type="EMBL" id="VDK36861.1"/>
    </source>
</evidence>
<gene>
    <name evidence="1" type="ORF">ASIM_LOCUS9112</name>
</gene>
<dbReference type="WBParaSite" id="ASIM_0000936801-mRNA-1">
    <property type="protein sequence ID" value="ASIM_0000936801-mRNA-1"/>
    <property type="gene ID" value="ASIM_0000936801"/>
</dbReference>
<dbReference type="Proteomes" id="UP000267096">
    <property type="component" value="Unassembled WGS sequence"/>
</dbReference>
<name>A0A0M3JNX6_ANISI</name>
<keyword evidence="2" id="KW-1185">Reference proteome</keyword>
<reference evidence="3" key="1">
    <citation type="submission" date="2017-02" db="UniProtKB">
        <authorList>
            <consortium name="WormBaseParasite"/>
        </authorList>
    </citation>
    <scope>IDENTIFICATION</scope>
</reference>
<dbReference type="EMBL" id="UYRR01026771">
    <property type="protein sequence ID" value="VDK36861.1"/>
    <property type="molecule type" value="Genomic_DNA"/>
</dbReference>
<organism evidence="3">
    <name type="scientific">Anisakis simplex</name>
    <name type="common">Herring worm</name>
    <dbReference type="NCBI Taxonomy" id="6269"/>
    <lineage>
        <taxon>Eukaryota</taxon>
        <taxon>Metazoa</taxon>
        <taxon>Ecdysozoa</taxon>
        <taxon>Nematoda</taxon>
        <taxon>Chromadorea</taxon>
        <taxon>Rhabditida</taxon>
        <taxon>Spirurina</taxon>
        <taxon>Ascaridomorpha</taxon>
        <taxon>Ascaridoidea</taxon>
        <taxon>Anisakidae</taxon>
        <taxon>Anisakis</taxon>
        <taxon>Anisakis simplex complex</taxon>
    </lineage>
</organism>